<feature type="transmembrane region" description="Helical" evidence="1">
    <location>
        <begin position="15"/>
        <end position="38"/>
    </location>
</feature>
<dbReference type="AlphaFoldDB" id="A0AAX2ZE13"/>
<proteinExistence type="predicted"/>
<organism evidence="3 4">
    <name type="scientific">Terrisporobacter hibernicus</name>
    <dbReference type="NCBI Taxonomy" id="2813371"/>
    <lineage>
        <taxon>Bacteria</taxon>
        <taxon>Bacillati</taxon>
        <taxon>Bacillota</taxon>
        <taxon>Clostridia</taxon>
        <taxon>Peptostreptococcales</taxon>
        <taxon>Peptostreptococcaceae</taxon>
        <taxon>Terrisporobacter</taxon>
    </lineage>
</organism>
<keyword evidence="1" id="KW-0472">Membrane</keyword>
<sequence>MSVHYISYNLADFNLILSLLIAIIPRLAISISLTYIYIKTKDIKYNIILHIVYNSFMLLA</sequence>
<evidence type="ECO:0000313" key="4">
    <source>
        <dbReference type="Proteomes" id="UP001198983"/>
    </source>
</evidence>
<keyword evidence="4" id="KW-1185">Reference proteome</keyword>
<reference evidence="3 4" key="1">
    <citation type="journal article" date="2023" name="Int. J. Syst. Evol. Microbiol.">
        <title>Terrisporobacter hibernicus sp. nov., isolated from bovine faeces in Northern Ireland.</title>
        <authorList>
            <person name="Mitchell M."/>
            <person name="Nguyen S.V."/>
            <person name="Connor M."/>
            <person name="Fairley D.J."/>
            <person name="Donoghue O."/>
            <person name="Marshall H."/>
            <person name="Koolman L."/>
            <person name="McMullan G."/>
            <person name="Schaffer K.E."/>
            <person name="McGrath J.W."/>
            <person name="Fanning S."/>
        </authorList>
    </citation>
    <scope>NUCLEOTIDE SEQUENCE [LARGE SCALE GENOMIC DNA]</scope>
    <source>
        <strain evidence="3 4">MCA3</strain>
    </source>
</reference>
<gene>
    <name evidence="3" type="ORF">JW646_16580</name>
</gene>
<dbReference type="GO" id="GO:0080120">
    <property type="term" value="P:CAAX-box protein maturation"/>
    <property type="evidence" value="ECO:0007669"/>
    <property type="project" value="UniProtKB-ARBA"/>
</dbReference>
<accession>A0AAX2ZE13</accession>
<feature type="domain" description="CAAX prenyl protease 2/Lysostaphin resistance protein A-like" evidence="2">
    <location>
        <begin position="19"/>
        <end position="55"/>
    </location>
</feature>
<name>A0AAX2ZE13_9FIRM</name>
<evidence type="ECO:0000256" key="1">
    <source>
        <dbReference type="SAM" id="Phobius"/>
    </source>
</evidence>
<dbReference type="Proteomes" id="UP001198983">
    <property type="component" value="Chromosome"/>
</dbReference>
<evidence type="ECO:0000259" key="2">
    <source>
        <dbReference type="Pfam" id="PF02517"/>
    </source>
</evidence>
<dbReference type="Pfam" id="PF02517">
    <property type="entry name" value="Rce1-like"/>
    <property type="match status" value="1"/>
</dbReference>
<dbReference type="KEGG" id="tem:JW646_16580"/>
<keyword evidence="1" id="KW-1133">Transmembrane helix</keyword>
<keyword evidence="1" id="KW-0812">Transmembrane</keyword>
<dbReference type="EMBL" id="CP081135">
    <property type="protein sequence ID" value="UEL47226.1"/>
    <property type="molecule type" value="Genomic_DNA"/>
</dbReference>
<dbReference type="GO" id="GO:0004175">
    <property type="term" value="F:endopeptidase activity"/>
    <property type="evidence" value="ECO:0007669"/>
    <property type="project" value="UniProtKB-ARBA"/>
</dbReference>
<protein>
    <recommendedName>
        <fullName evidence="2">CAAX prenyl protease 2/Lysostaphin resistance protein A-like domain-containing protein</fullName>
    </recommendedName>
</protein>
<dbReference type="InterPro" id="IPR003675">
    <property type="entry name" value="Rce1/LyrA-like_dom"/>
</dbReference>
<evidence type="ECO:0000313" key="3">
    <source>
        <dbReference type="EMBL" id="UEL47226.1"/>
    </source>
</evidence>
<dbReference type="RefSeq" id="WP_408647710.1">
    <property type="nucleotide sequence ID" value="NZ_CP081135.1"/>
</dbReference>